<dbReference type="Gene3D" id="3.40.47.10">
    <property type="match status" value="1"/>
</dbReference>
<feature type="active site" evidence="9">
    <location>
        <position position="112"/>
    </location>
</feature>
<evidence type="ECO:0000256" key="4">
    <source>
        <dbReference type="ARBA" id="ARBA00022832"/>
    </source>
</evidence>
<dbReference type="InterPro" id="IPR013751">
    <property type="entry name" value="ACP_syn_III_N"/>
</dbReference>
<keyword evidence="8 9" id="KW-0012">Acyltransferase</keyword>
<proteinExistence type="inferred from homology"/>
<comment type="domain">
    <text evidence="9">The last Arg residue of the ACP-binding site is essential for the weak association between ACP/AcpP and FabH.</text>
</comment>
<evidence type="ECO:0000256" key="3">
    <source>
        <dbReference type="ARBA" id="ARBA00022679"/>
    </source>
</evidence>
<reference evidence="13" key="1">
    <citation type="journal article" date="2019" name="Int. J. Syst. Evol. Microbiol.">
        <title>The Global Catalogue of Microorganisms (GCM) 10K type strain sequencing project: providing services to taxonomists for standard genome sequencing and annotation.</title>
        <authorList>
            <consortium name="The Broad Institute Genomics Platform"/>
            <consortium name="The Broad Institute Genome Sequencing Center for Infectious Disease"/>
            <person name="Wu L."/>
            <person name="Ma J."/>
        </authorList>
    </citation>
    <scope>NUCLEOTIDE SEQUENCE [LARGE SCALE GENOMIC DNA]</scope>
    <source>
        <strain evidence="13">JCM 1405</strain>
    </source>
</reference>
<accession>A0ABP3U7S5</accession>
<feature type="active site" evidence="9">
    <location>
        <position position="288"/>
    </location>
</feature>
<comment type="subunit">
    <text evidence="9">Homodimer.</text>
</comment>
<dbReference type="Pfam" id="PF08545">
    <property type="entry name" value="ACP_syn_III"/>
    <property type="match status" value="1"/>
</dbReference>
<dbReference type="Proteomes" id="UP001500339">
    <property type="component" value="Unassembled WGS sequence"/>
</dbReference>
<comment type="caution">
    <text evidence="12">The sequence shown here is derived from an EMBL/GenBank/DDBJ whole genome shotgun (WGS) entry which is preliminary data.</text>
</comment>
<comment type="catalytic activity">
    <reaction evidence="9">
        <text>malonyl-[ACP] + acetyl-CoA + H(+) = 3-oxobutanoyl-[ACP] + CO2 + CoA</text>
        <dbReference type="Rhea" id="RHEA:12080"/>
        <dbReference type="Rhea" id="RHEA-COMP:9623"/>
        <dbReference type="Rhea" id="RHEA-COMP:9625"/>
        <dbReference type="ChEBI" id="CHEBI:15378"/>
        <dbReference type="ChEBI" id="CHEBI:16526"/>
        <dbReference type="ChEBI" id="CHEBI:57287"/>
        <dbReference type="ChEBI" id="CHEBI:57288"/>
        <dbReference type="ChEBI" id="CHEBI:78449"/>
        <dbReference type="ChEBI" id="CHEBI:78450"/>
        <dbReference type="EC" id="2.3.1.180"/>
    </reaction>
</comment>
<evidence type="ECO:0000313" key="12">
    <source>
        <dbReference type="EMBL" id="GAA0726384.1"/>
    </source>
</evidence>
<keyword evidence="4 9" id="KW-0276">Fatty acid metabolism</keyword>
<dbReference type="HAMAP" id="MF_01815">
    <property type="entry name" value="FabH"/>
    <property type="match status" value="1"/>
</dbReference>
<feature type="active site" evidence="9">
    <location>
        <position position="258"/>
    </location>
</feature>
<evidence type="ECO:0000256" key="2">
    <source>
        <dbReference type="ARBA" id="ARBA00022516"/>
    </source>
</evidence>
<evidence type="ECO:0000256" key="1">
    <source>
        <dbReference type="ARBA" id="ARBA00008642"/>
    </source>
</evidence>
<evidence type="ECO:0000256" key="6">
    <source>
        <dbReference type="ARBA" id="ARBA00023160"/>
    </source>
</evidence>
<dbReference type="NCBIfam" id="NF006829">
    <property type="entry name" value="PRK09352.1"/>
    <property type="match status" value="1"/>
</dbReference>
<dbReference type="EMBL" id="BAAACF010000002">
    <property type="protein sequence ID" value="GAA0726384.1"/>
    <property type="molecule type" value="Genomic_DNA"/>
</dbReference>
<dbReference type="PANTHER" id="PTHR43091">
    <property type="entry name" value="3-OXOACYL-[ACYL-CARRIER-PROTEIN] SYNTHASE"/>
    <property type="match status" value="1"/>
</dbReference>
<keyword evidence="13" id="KW-1185">Reference proteome</keyword>
<keyword evidence="3 9" id="KW-0808">Transferase</keyword>
<evidence type="ECO:0000256" key="7">
    <source>
        <dbReference type="ARBA" id="ARBA00023268"/>
    </source>
</evidence>
<evidence type="ECO:0000256" key="8">
    <source>
        <dbReference type="ARBA" id="ARBA00023315"/>
    </source>
</evidence>
<comment type="subcellular location">
    <subcellularLocation>
        <location evidence="9">Cytoplasm</location>
    </subcellularLocation>
</comment>
<feature type="domain" description="Beta-ketoacyl-[acyl-carrier-protein] synthase III C-terminal" evidence="10">
    <location>
        <begin position="242"/>
        <end position="331"/>
    </location>
</feature>
<name>A0ABP3U7S5_9CLOT</name>
<keyword evidence="5 9" id="KW-0443">Lipid metabolism</keyword>
<keyword evidence="2 9" id="KW-0444">Lipid biosynthesis</keyword>
<comment type="function">
    <text evidence="9">Catalyzes the condensation reaction of fatty acid synthesis by the addition to an acyl acceptor of two carbons from malonyl-ACP. Catalyzes the first condensation reaction which initiates fatty acid synthesis and may therefore play a role in governing the total rate of fatty acid production. Possesses both acetoacetyl-ACP synthase and acetyl transacylase activities. Its substrate specificity determines the biosynthesis of branched-chain and/or straight-chain of fatty acids.</text>
</comment>
<keyword evidence="7 9" id="KW-0511">Multifunctional enzyme</keyword>
<dbReference type="SUPFAM" id="SSF53901">
    <property type="entry name" value="Thiolase-like"/>
    <property type="match status" value="1"/>
</dbReference>
<evidence type="ECO:0000256" key="9">
    <source>
        <dbReference type="HAMAP-Rule" id="MF_01815"/>
    </source>
</evidence>
<comment type="pathway">
    <text evidence="9">Lipid metabolism; fatty acid biosynthesis.</text>
</comment>
<feature type="domain" description="Beta-ketoacyl-[acyl-carrier-protein] synthase III N-terminal" evidence="11">
    <location>
        <begin position="106"/>
        <end position="183"/>
    </location>
</feature>
<dbReference type="PANTHER" id="PTHR43091:SF1">
    <property type="entry name" value="BETA-KETOACYL-[ACYL-CARRIER-PROTEIN] SYNTHASE III, CHLOROPLASTIC"/>
    <property type="match status" value="1"/>
</dbReference>
<dbReference type="Pfam" id="PF08541">
    <property type="entry name" value="ACP_syn_III_C"/>
    <property type="match status" value="1"/>
</dbReference>
<dbReference type="InterPro" id="IPR004655">
    <property type="entry name" value="FabH"/>
</dbReference>
<protein>
    <recommendedName>
        <fullName evidence="9">Beta-ketoacyl-[acyl-carrier-protein] synthase III</fullName>
        <shortName evidence="9">Beta-ketoacyl-ACP synthase III</shortName>
        <shortName evidence="9">KAS III</shortName>
        <ecNumber evidence="9">2.3.1.180</ecNumber>
    </recommendedName>
    <alternativeName>
        <fullName evidence="9">3-oxoacyl-[acyl-carrier-protein] synthase 3</fullName>
    </alternativeName>
    <alternativeName>
        <fullName evidence="9">3-oxoacyl-[acyl-carrier-protein] synthase III</fullName>
    </alternativeName>
</protein>
<dbReference type="InterPro" id="IPR013747">
    <property type="entry name" value="ACP_syn_III_C"/>
</dbReference>
<comment type="similarity">
    <text evidence="1 9">Belongs to the thiolase-like superfamily. FabH family.</text>
</comment>
<evidence type="ECO:0000313" key="13">
    <source>
        <dbReference type="Proteomes" id="UP001500339"/>
    </source>
</evidence>
<keyword evidence="9" id="KW-0963">Cytoplasm</keyword>
<dbReference type="InterPro" id="IPR016039">
    <property type="entry name" value="Thiolase-like"/>
</dbReference>
<dbReference type="NCBIfam" id="TIGR00747">
    <property type="entry name" value="fabH"/>
    <property type="match status" value="1"/>
</dbReference>
<sequence length="333" mass="36040">MVEVQIIGTGSYLPERVLTNEEISKVVETDDEWIRSRTGIGERRISTGENTSDIAAKAAFAALENADLTPEEIDLIIVATATPDCYTPATACIVQNIIGAKNAVCFDISAACSGFIYGLNIAEQFLRGGSMKNALVIGAETLSKILDWNDRGTCVLFGDGAGAAVVKAGKEKGILANHMGSDGRGSNLLKCNAAPVEINNPILRKEVLGDRVTGSTGYLFMEGKEIFKFAVKVMEETIEKLLEKAKLNIDDIDYIIPHQANLRIIDYTIKKLNIDKEKFYVNLQNYGNTSGGSIPIALDEMNKKGLLRKGQNILMVGFGGGLTWGGTLVKWSK</sequence>
<organism evidence="12 13">
    <name type="scientific">Clostridium malenominatum</name>
    <dbReference type="NCBI Taxonomy" id="1539"/>
    <lineage>
        <taxon>Bacteria</taxon>
        <taxon>Bacillati</taxon>
        <taxon>Bacillota</taxon>
        <taxon>Clostridia</taxon>
        <taxon>Eubacteriales</taxon>
        <taxon>Clostridiaceae</taxon>
        <taxon>Clostridium</taxon>
    </lineage>
</organism>
<evidence type="ECO:0000256" key="5">
    <source>
        <dbReference type="ARBA" id="ARBA00023098"/>
    </source>
</evidence>
<keyword evidence="6 9" id="KW-0275">Fatty acid biosynthesis</keyword>
<evidence type="ECO:0000259" key="10">
    <source>
        <dbReference type="Pfam" id="PF08541"/>
    </source>
</evidence>
<feature type="region of interest" description="ACP-binding" evidence="9">
    <location>
        <begin position="259"/>
        <end position="263"/>
    </location>
</feature>
<gene>
    <name evidence="9" type="primary">fabH</name>
    <name evidence="12" type="ORF">GCM10008905_22930</name>
</gene>
<dbReference type="EC" id="2.3.1.180" evidence="9"/>
<evidence type="ECO:0000259" key="11">
    <source>
        <dbReference type="Pfam" id="PF08545"/>
    </source>
</evidence>
<dbReference type="RefSeq" id="WP_343769815.1">
    <property type="nucleotide sequence ID" value="NZ_BAAACF010000002.1"/>
</dbReference>
<dbReference type="CDD" id="cd00830">
    <property type="entry name" value="KAS_III"/>
    <property type="match status" value="1"/>
</dbReference>